<sequence length="248" mass="26928">MHLDHLALATPDPNAALASLVGDLGATVLGGGDAIGFRWVQVFLGHDQAPNSGMKLELITPWEPENNDFLQRFIARHGEGPHHLTFKVSNLAAELSRLRDLGFEPVGVNLSNPEWREAFLLPRQSHGTVVQLAESSIDPKFAIDEYRRAQSSGPVGTPFWWPAMETTAPKSCLAQIVLRSADPQATTDFFCSVLGGKVEGSDLVWPGGGRIKIVTAGSETPGVSHLELENPQNHELTRKRIIAGIAFE</sequence>
<gene>
    <name evidence="3" type="ORF">UFOPK2683_00344</name>
</gene>
<evidence type="ECO:0000313" key="3">
    <source>
        <dbReference type="EMBL" id="CAB4717133.1"/>
    </source>
</evidence>
<dbReference type="Gene3D" id="3.10.180.10">
    <property type="entry name" value="2,3-Dihydroxybiphenyl 1,2-Dioxygenase, domain 1"/>
    <property type="match status" value="1"/>
</dbReference>
<dbReference type="AlphaFoldDB" id="A0A6J6R575"/>
<dbReference type="Pfam" id="PF13669">
    <property type="entry name" value="Glyoxalase_4"/>
    <property type="match status" value="1"/>
</dbReference>
<evidence type="ECO:0000259" key="2">
    <source>
        <dbReference type="PROSITE" id="PS51819"/>
    </source>
</evidence>
<dbReference type="InterPro" id="IPR051785">
    <property type="entry name" value="MMCE/EMCE_epimerase"/>
</dbReference>
<feature type="domain" description="VOC" evidence="2">
    <location>
        <begin position="172"/>
        <end position="248"/>
    </location>
</feature>
<proteinExistence type="predicted"/>
<dbReference type="InterPro" id="IPR037523">
    <property type="entry name" value="VOC_core"/>
</dbReference>
<dbReference type="EMBL" id="CAEZYK010000012">
    <property type="protein sequence ID" value="CAB4717133.1"/>
    <property type="molecule type" value="Genomic_DNA"/>
</dbReference>
<organism evidence="3">
    <name type="scientific">freshwater metagenome</name>
    <dbReference type="NCBI Taxonomy" id="449393"/>
    <lineage>
        <taxon>unclassified sequences</taxon>
        <taxon>metagenomes</taxon>
        <taxon>ecological metagenomes</taxon>
    </lineage>
</organism>
<dbReference type="GO" id="GO:0046872">
    <property type="term" value="F:metal ion binding"/>
    <property type="evidence" value="ECO:0007669"/>
    <property type="project" value="UniProtKB-KW"/>
</dbReference>
<evidence type="ECO:0000256" key="1">
    <source>
        <dbReference type="ARBA" id="ARBA00022723"/>
    </source>
</evidence>
<dbReference type="PANTHER" id="PTHR43048:SF3">
    <property type="entry name" value="METHYLMALONYL-COA EPIMERASE, MITOCHONDRIAL"/>
    <property type="match status" value="1"/>
</dbReference>
<dbReference type="PROSITE" id="PS51819">
    <property type="entry name" value="VOC"/>
    <property type="match status" value="2"/>
</dbReference>
<dbReference type="GO" id="GO:0046491">
    <property type="term" value="P:L-methylmalonyl-CoA metabolic process"/>
    <property type="evidence" value="ECO:0007669"/>
    <property type="project" value="TreeGrafter"/>
</dbReference>
<reference evidence="3" key="1">
    <citation type="submission" date="2020-05" db="EMBL/GenBank/DDBJ databases">
        <authorList>
            <person name="Chiriac C."/>
            <person name="Salcher M."/>
            <person name="Ghai R."/>
            <person name="Kavagutti S V."/>
        </authorList>
    </citation>
    <scope>NUCLEOTIDE SEQUENCE</scope>
</reference>
<dbReference type="SUPFAM" id="SSF54593">
    <property type="entry name" value="Glyoxalase/Bleomycin resistance protein/Dihydroxybiphenyl dioxygenase"/>
    <property type="match status" value="1"/>
</dbReference>
<dbReference type="PANTHER" id="PTHR43048">
    <property type="entry name" value="METHYLMALONYL-COA EPIMERASE"/>
    <property type="match status" value="1"/>
</dbReference>
<accession>A0A6J6R575</accession>
<dbReference type="GO" id="GO:0004493">
    <property type="term" value="F:methylmalonyl-CoA epimerase activity"/>
    <property type="evidence" value="ECO:0007669"/>
    <property type="project" value="TreeGrafter"/>
</dbReference>
<dbReference type="InterPro" id="IPR029068">
    <property type="entry name" value="Glyas_Bleomycin-R_OHBP_Dase"/>
</dbReference>
<protein>
    <submittedName>
        <fullName evidence="3">Unannotated protein</fullName>
    </submittedName>
</protein>
<name>A0A6J6R575_9ZZZZ</name>
<feature type="domain" description="VOC" evidence="2">
    <location>
        <begin position="2"/>
        <end position="135"/>
    </location>
</feature>
<keyword evidence="1" id="KW-0479">Metal-binding</keyword>